<reference evidence="4 5" key="1">
    <citation type="submission" date="2015-01" db="EMBL/GenBank/DDBJ databases">
        <title>The Genome Sequence of Fonsecaea multimorphosa CBS 102226.</title>
        <authorList>
            <consortium name="The Broad Institute Genomics Platform"/>
            <person name="Cuomo C."/>
            <person name="de Hoog S."/>
            <person name="Gorbushina A."/>
            <person name="Stielow B."/>
            <person name="Teixiera M."/>
            <person name="Abouelleil A."/>
            <person name="Chapman S.B."/>
            <person name="Priest M."/>
            <person name="Young S.K."/>
            <person name="Wortman J."/>
            <person name="Nusbaum C."/>
            <person name="Birren B."/>
        </authorList>
    </citation>
    <scope>NUCLEOTIDE SEQUENCE [LARGE SCALE GENOMIC DNA]</scope>
    <source>
        <strain evidence="4 5">CBS 102226</strain>
    </source>
</reference>
<dbReference type="RefSeq" id="XP_016626356.1">
    <property type="nucleotide sequence ID" value="XM_016782601.1"/>
</dbReference>
<evidence type="ECO:0000259" key="3">
    <source>
        <dbReference type="PROSITE" id="PS50157"/>
    </source>
</evidence>
<dbReference type="PROSITE" id="PS50157">
    <property type="entry name" value="ZINC_FINGER_C2H2_2"/>
    <property type="match status" value="1"/>
</dbReference>
<feature type="region of interest" description="Disordered" evidence="2">
    <location>
        <begin position="98"/>
        <end position="125"/>
    </location>
</feature>
<feature type="compositionally biased region" description="Polar residues" evidence="2">
    <location>
        <begin position="106"/>
        <end position="119"/>
    </location>
</feature>
<dbReference type="SUPFAM" id="SSF57667">
    <property type="entry name" value="beta-beta-alpha zinc fingers"/>
    <property type="match status" value="1"/>
</dbReference>
<dbReference type="VEuPathDB" id="FungiDB:Z520_12114"/>
<dbReference type="AlphaFoldDB" id="A0A0D2K7B2"/>
<name>A0A0D2K7B2_9EURO</name>
<evidence type="ECO:0000313" key="5">
    <source>
        <dbReference type="Proteomes" id="UP000053411"/>
    </source>
</evidence>
<dbReference type="EMBL" id="KN848108">
    <property type="protein sequence ID" value="KIX92233.1"/>
    <property type="molecule type" value="Genomic_DNA"/>
</dbReference>
<protein>
    <recommendedName>
        <fullName evidence="3">C2H2-type domain-containing protein</fullName>
    </recommendedName>
</protein>
<sequence>MAGKYNCTLCDKHFTAKSSLKNHVQSVHRREVVVCRFCRSTVKADMSNVRRHEDGCKRNRAGNGGRLKCFWHGCNYNCSRSDNMKRHMRKCRHKPTNWAGGYPNPVRNNGQQVAPTQGQEAPALAQGTAVTPQTGVNAFQQGIDLAPGDPTNPVWFAANYPQFDGYWQPAAAYQSPAAAMPANVDYQVVEPEWNASENTPLTDYGLVCKTWPGRLQTHQPLAADQNSVQKWWYWRQSFKPAVGHHSPPTFNINLVDINLVDIKLLDINLLDVNLLDIDLLDINLLNINLQSSSS</sequence>
<dbReference type="STRING" id="1442371.A0A0D2K7B2"/>
<organism evidence="4 5">
    <name type="scientific">Fonsecaea multimorphosa CBS 102226</name>
    <dbReference type="NCBI Taxonomy" id="1442371"/>
    <lineage>
        <taxon>Eukaryota</taxon>
        <taxon>Fungi</taxon>
        <taxon>Dikarya</taxon>
        <taxon>Ascomycota</taxon>
        <taxon>Pezizomycotina</taxon>
        <taxon>Eurotiomycetes</taxon>
        <taxon>Chaetothyriomycetidae</taxon>
        <taxon>Chaetothyriales</taxon>
        <taxon>Herpotrichiellaceae</taxon>
        <taxon>Fonsecaea</taxon>
    </lineage>
</organism>
<gene>
    <name evidence="4" type="ORF">Z520_12114</name>
</gene>
<dbReference type="InterPro" id="IPR036236">
    <property type="entry name" value="Znf_C2H2_sf"/>
</dbReference>
<dbReference type="PROSITE" id="PS00028">
    <property type="entry name" value="ZINC_FINGER_C2H2_1"/>
    <property type="match status" value="2"/>
</dbReference>
<evidence type="ECO:0000256" key="2">
    <source>
        <dbReference type="SAM" id="MobiDB-lite"/>
    </source>
</evidence>
<keyword evidence="1" id="KW-0863">Zinc-finger</keyword>
<keyword evidence="5" id="KW-1185">Reference proteome</keyword>
<evidence type="ECO:0000313" key="4">
    <source>
        <dbReference type="EMBL" id="KIX92233.1"/>
    </source>
</evidence>
<feature type="domain" description="C2H2-type" evidence="3">
    <location>
        <begin position="5"/>
        <end position="33"/>
    </location>
</feature>
<evidence type="ECO:0000256" key="1">
    <source>
        <dbReference type="PROSITE-ProRule" id="PRU00042"/>
    </source>
</evidence>
<dbReference type="GO" id="GO:0008270">
    <property type="term" value="F:zinc ion binding"/>
    <property type="evidence" value="ECO:0007669"/>
    <property type="project" value="UniProtKB-KW"/>
</dbReference>
<accession>A0A0D2K7B2</accession>
<dbReference type="InterPro" id="IPR013087">
    <property type="entry name" value="Znf_C2H2_type"/>
</dbReference>
<dbReference type="OrthoDB" id="8922241at2759"/>
<proteinExistence type="predicted"/>
<dbReference type="Gene3D" id="3.30.160.60">
    <property type="entry name" value="Classic Zinc Finger"/>
    <property type="match status" value="1"/>
</dbReference>
<dbReference type="GeneID" id="27717860"/>
<keyword evidence="1" id="KW-0862">Zinc</keyword>
<dbReference type="SUPFAM" id="SSF141571">
    <property type="entry name" value="Pentapeptide repeat-like"/>
    <property type="match status" value="1"/>
</dbReference>
<dbReference type="SMART" id="SM00355">
    <property type="entry name" value="ZnF_C2H2"/>
    <property type="match status" value="2"/>
</dbReference>
<dbReference type="Proteomes" id="UP000053411">
    <property type="component" value="Unassembled WGS sequence"/>
</dbReference>
<keyword evidence="1" id="KW-0479">Metal-binding</keyword>